<proteinExistence type="predicted"/>
<dbReference type="Proteomes" id="UP001161438">
    <property type="component" value="Chromosome 11"/>
</dbReference>
<evidence type="ECO:0000259" key="1">
    <source>
        <dbReference type="Pfam" id="PF11603"/>
    </source>
</evidence>
<reference evidence="2" key="1">
    <citation type="submission" date="2022-10" db="EMBL/GenBank/DDBJ databases">
        <authorList>
            <person name="Byrne P K."/>
        </authorList>
    </citation>
    <scope>NUCLEOTIDE SEQUENCE</scope>
    <source>
        <strain evidence="2">IFO1815</strain>
    </source>
</reference>
<organism evidence="2 3">
    <name type="scientific">Saccharomyces mikatae IFO 1815</name>
    <dbReference type="NCBI Taxonomy" id="226126"/>
    <lineage>
        <taxon>Eukaryota</taxon>
        <taxon>Fungi</taxon>
        <taxon>Dikarya</taxon>
        <taxon>Ascomycota</taxon>
        <taxon>Saccharomycotina</taxon>
        <taxon>Saccharomycetes</taxon>
        <taxon>Saccharomycetales</taxon>
        <taxon>Saccharomycetaceae</taxon>
        <taxon>Saccharomyces</taxon>
    </lineage>
</organism>
<name>A0AA35IRL0_SACMI</name>
<dbReference type="InterPro" id="IPR037240">
    <property type="entry name" value="ORC1-binding_dom"/>
</dbReference>
<sequence>MLEINARFVVIDGWLIDVVKRRPVNFWSPDIRLLLPNDDDYEKLLQQDLVNWEQLKKDSKSVLIGVKSMELFKNIKLVLREFFLLEDGRIVLKRIKSKLHYKVIKKFACRCCRLYLPKWGTMYIYPMSSDKKSRLKGVCQFSLNVEPDREYPLIDINVSHQYIIIEEFLLYLNERRLYKWSDNYLRDQIGLRKWSRLRRLYNPVSLDILDGLKSNYYFVKDDLLFQLLGKRVFVKFCKIMRNEREGKIPFWYCARTTTAKASHIAYVLPDTATSNPPTDKKSVVRFIVREQPVVEDIVSNPTYSDLAEQLFIEVEAVKKKISANLLRLENQLMECTDQEKNVVKVSKISSEVLDQIPDFPVSKVTLLLIAAGEDKKYIELVEELARRLEKICIEKTTQSLENIRNTFLSNPGIRARFDKEYYKSTEEYKVTLQLIKEDFLLLLVKQLKNTQVSETEFTREEYISPRFLVADGFLIDLAEEKLVDPKDPRLRTLLKDHQRDIIAQMNLIAWDDLKEYRHPIPLQAKSLFKLCKHTKKNFIRDANFKLHLLPTEENLTSAQMSVFYPCIPIYLDDNTVQYLYDDSVIPEYETNSLNAAMKSKCSWRDSLEKDPESLFQEAIRRMRFLISYEELKINYMAAFEELRRGNHND</sequence>
<dbReference type="RefSeq" id="XP_056077975.1">
    <property type="nucleotide sequence ID" value="XM_056224014.1"/>
</dbReference>
<gene>
    <name evidence="2" type="primary">SMKI11G3070</name>
    <name evidence="2" type="ORF">SMKI_11G3070</name>
</gene>
<evidence type="ECO:0000313" key="3">
    <source>
        <dbReference type="Proteomes" id="UP001161438"/>
    </source>
</evidence>
<feature type="domain" description="Sir1 ORC-binding" evidence="1">
    <location>
        <begin position="462"/>
        <end position="580"/>
    </location>
</feature>
<feature type="domain" description="Sir1 ORC-binding" evidence="1">
    <location>
        <begin position="4"/>
        <end position="125"/>
    </location>
</feature>
<dbReference type="SUPFAM" id="SSF144005">
    <property type="entry name" value="ORC1-binding domain"/>
    <property type="match status" value="2"/>
</dbReference>
<dbReference type="GeneID" id="80919688"/>
<protein>
    <recommendedName>
        <fullName evidence="1">Sir1 ORC-binding domain-containing protein</fullName>
    </recommendedName>
</protein>
<dbReference type="InterPro" id="IPR021646">
    <property type="entry name" value="Sir1_ORC-binding"/>
</dbReference>
<keyword evidence="3" id="KW-1185">Reference proteome</keyword>
<dbReference type="Pfam" id="PF11603">
    <property type="entry name" value="Sir1"/>
    <property type="match status" value="2"/>
</dbReference>
<accession>A0AA35IRL0</accession>
<dbReference type="EMBL" id="OX365767">
    <property type="protein sequence ID" value="CAI4034855.1"/>
    <property type="molecule type" value="Genomic_DNA"/>
</dbReference>
<evidence type="ECO:0000313" key="2">
    <source>
        <dbReference type="EMBL" id="CAI4034855.1"/>
    </source>
</evidence>
<dbReference type="AlphaFoldDB" id="A0AA35IRL0"/>